<feature type="compositionally biased region" description="Low complexity" evidence="1">
    <location>
        <begin position="426"/>
        <end position="443"/>
    </location>
</feature>
<gene>
    <name evidence="3" type="ORF">HGB38_20770</name>
</gene>
<reference evidence="3 4" key="1">
    <citation type="submission" date="2020-04" db="EMBL/GenBank/DDBJ databases">
        <title>MicrobeNet Type strains.</title>
        <authorList>
            <person name="Nicholson A.C."/>
        </authorList>
    </citation>
    <scope>NUCLEOTIDE SEQUENCE [LARGE SCALE GENOMIC DNA]</scope>
    <source>
        <strain evidence="3 4">DSM 44956</strain>
    </source>
</reference>
<feature type="region of interest" description="Disordered" evidence="1">
    <location>
        <begin position="337"/>
        <end position="665"/>
    </location>
</feature>
<dbReference type="InterPro" id="IPR057746">
    <property type="entry name" value="CpnT-like_N"/>
</dbReference>
<feature type="compositionally biased region" description="Pro residues" evidence="1">
    <location>
        <begin position="544"/>
        <end position="557"/>
    </location>
</feature>
<feature type="compositionally biased region" description="Low complexity" evidence="1">
    <location>
        <begin position="360"/>
        <end position="384"/>
    </location>
</feature>
<dbReference type="Pfam" id="PF25547">
    <property type="entry name" value="WXG100_2"/>
    <property type="match status" value="1"/>
</dbReference>
<evidence type="ECO:0000313" key="3">
    <source>
        <dbReference type="EMBL" id="NKY28630.1"/>
    </source>
</evidence>
<evidence type="ECO:0000313" key="4">
    <source>
        <dbReference type="Proteomes" id="UP000540698"/>
    </source>
</evidence>
<feature type="compositionally biased region" description="Gly residues" evidence="1">
    <location>
        <begin position="526"/>
        <end position="542"/>
    </location>
</feature>
<evidence type="ECO:0000259" key="2">
    <source>
        <dbReference type="Pfam" id="PF25547"/>
    </source>
</evidence>
<accession>A0A7X6R4L6</accession>
<evidence type="ECO:0000256" key="1">
    <source>
        <dbReference type="SAM" id="MobiDB-lite"/>
    </source>
</evidence>
<feature type="domain" description="Outer membrane channel protein CpnT-like N-terminal" evidence="2">
    <location>
        <begin position="12"/>
        <end position="138"/>
    </location>
</feature>
<dbReference type="AlphaFoldDB" id="A0A7X6R4L6"/>
<name>A0A7X6R4L6_9NOCA</name>
<dbReference type="RefSeq" id="WP_062974126.1">
    <property type="nucleotide sequence ID" value="NZ_JAAXOS010000009.1"/>
</dbReference>
<feature type="compositionally biased region" description="Polar residues" evidence="1">
    <location>
        <begin position="481"/>
        <end position="494"/>
    </location>
</feature>
<comment type="caution">
    <text evidence="3">The sequence shown here is derived from an EMBL/GenBank/DDBJ whole genome shotgun (WGS) entry which is preliminary data.</text>
</comment>
<feature type="compositionally biased region" description="Low complexity" evidence="1">
    <location>
        <begin position="466"/>
        <end position="477"/>
    </location>
</feature>
<feature type="compositionally biased region" description="Low complexity" evidence="1">
    <location>
        <begin position="640"/>
        <end position="654"/>
    </location>
</feature>
<feature type="compositionally biased region" description="Low complexity" evidence="1">
    <location>
        <begin position="394"/>
        <end position="414"/>
    </location>
</feature>
<proteinExistence type="predicted"/>
<dbReference type="EMBL" id="JAAXOS010000009">
    <property type="protein sequence ID" value="NKY28630.1"/>
    <property type="molecule type" value="Genomic_DNA"/>
</dbReference>
<keyword evidence="4" id="KW-1185">Reference proteome</keyword>
<protein>
    <recommendedName>
        <fullName evidence="2">Outer membrane channel protein CpnT-like N-terminal domain-containing protein</fullName>
    </recommendedName>
</protein>
<dbReference type="Proteomes" id="UP000540698">
    <property type="component" value="Unassembled WGS sequence"/>
</dbReference>
<feature type="compositionally biased region" description="Polar residues" evidence="1">
    <location>
        <begin position="448"/>
        <end position="461"/>
    </location>
</feature>
<organism evidence="3 4">
    <name type="scientific">Nocardia gamkensis</name>
    <dbReference type="NCBI Taxonomy" id="352869"/>
    <lineage>
        <taxon>Bacteria</taxon>
        <taxon>Bacillati</taxon>
        <taxon>Actinomycetota</taxon>
        <taxon>Actinomycetes</taxon>
        <taxon>Mycobacteriales</taxon>
        <taxon>Nocardiaceae</taxon>
        <taxon>Nocardia</taxon>
    </lineage>
</organism>
<sequence>MTLYMPDGLQWLAWVAGTTWPEGDEDAAWAASEAWKTASKELEALLAGIDEAKRVTVSAYPQGEGGAAMGERYDVLRTGDQSLEALAELMSTVGDSAFDMGTEIQATKITVIVTLAWLALEILWAWLFPPTAPAVEAAAITTTRSFLKVFEDFVQKIIMNIAARLRAPTVKRHFWSRAVQLRPVLPTAKGYGVYGTRAIEAAAITGTINGAVQVGQLADGKRRHFNGGEFGLSILAGVAGMIPGREVGRYLGKGIDKAAGKNLDNVFGRVGRGVVIGGVSGAVGTAFGNVAAGAVTGDWSSFSSGAGWVGGIARGGMVGGARGGFALGTPIPPGRGDIRSYLWMPKPSTGNTGRPPVQDGSSTGTSGSRPGSTATGASASVPSGRPTPAPSTVAGSTGTPAGPAPHPTGSTAGGSRPPSEIGGGASTHSGRGDASSSSGSGHSVYHDATSQYSGSGQSSRPATPDSVSSSSASVHSVYYDATSQYGGSGQSSRPATPDSVGTGSGQSGHFTGRPPTSWESSVDGWGSTGGPPSGNTGSGLPGGAPLPPAPGPTPPATPTTSGHTPPAPPGGAPRPAGSQVTGGSGTHGNPIATGADEPFLGEGKDVRGKPRPKQWPSVEPLPGPFTPPAGGLSEPKDWLPGAPFPGAGAQAAAADPEQVDVPFTL</sequence>